<evidence type="ECO:0000256" key="3">
    <source>
        <dbReference type="ARBA" id="ARBA00022723"/>
    </source>
</evidence>
<feature type="site" description="Interaction with DNA" evidence="10">
    <location>
        <position position="33"/>
    </location>
</feature>
<dbReference type="CDD" id="cd03363">
    <property type="entry name" value="TOPRIM_TopoIA_TopoI"/>
    <property type="match status" value="1"/>
</dbReference>
<dbReference type="Gene3D" id="2.70.20.10">
    <property type="entry name" value="Topoisomerase I, domain 3"/>
    <property type="match status" value="1"/>
</dbReference>
<dbReference type="PROSITE" id="PS00396">
    <property type="entry name" value="TOPO_IA_1"/>
    <property type="match status" value="1"/>
</dbReference>
<dbReference type="InterPro" id="IPR013824">
    <property type="entry name" value="Topo_IA_cen_sub1"/>
</dbReference>
<evidence type="ECO:0000313" key="15">
    <source>
        <dbReference type="Proteomes" id="UP000284621"/>
    </source>
</evidence>
<keyword evidence="4" id="KW-0863">Zinc-finger</keyword>
<feature type="site" description="Interaction with DNA" evidence="10">
    <location>
        <position position="155"/>
    </location>
</feature>
<feature type="site" description="Interaction with DNA" evidence="10">
    <location>
        <position position="143"/>
    </location>
</feature>
<sequence>MSANLVIVESPAKAKTIQKFLGKSYKVIASNGHVRDLPKSTLGIDVENDFEPKYITIRGKGDILAQLRKEVKKADKVYLATDPDREGEAISWHLYYALKLENKKCSRITFNEITKDAVKKSIKNSRDIDMNLVDAQQARRVLDRIVGYKISPILWSKIKRGLSAGRVQSVALRIICDREKEIDEYISQEYWSLIANILVPGAKKTLEAHFAGDKNGKIELHSQKEVDALVEKLQKEKFEVLSVKNGERRKKPPLPFTTSTLQQEASKRLNMSTQKTMRLAQELYEGVTLKGKGSVGLITYLRTDSTRISEEADASCREYIAQQYGEQFVGDKTAVKSSKTGKIQDAHEAIRPTDSSLSPAMLKEQLPRDLFRLYQLIWTRFLASRMAEAVYETTSVKIGAGDYRFNVAASKVKFDGFMTVYSYDSEKSTMNAAMKKITKDTEITLSGLDPQQHFTQPPAHFTEASLVKTLEELGIGRPSTYSPTITTLLARRYIVKESKNLYITELGEAVNDMMEDGFPTIVDVNFTANMESLLDGVEEGKVKWKTIVENFYPDMMQAVEKAEKELEEVKIEDEVSEEVCEECGRNMVVKYGPHGKFLACPGFPDCRNTKPYYEKIGVSCPKCGKDVVLKKTKKGRKYYGCIDNPECDFMSWQKPSNIRCKQCGGYMVEKGKKLVCADKECGFVMDKEEVK</sequence>
<evidence type="ECO:0000313" key="14">
    <source>
        <dbReference type="EMBL" id="RHC60657.1"/>
    </source>
</evidence>
<dbReference type="Gene3D" id="3.30.65.10">
    <property type="entry name" value="Bacterial Topoisomerase I, domain 1"/>
    <property type="match status" value="1"/>
</dbReference>
<evidence type="ECO:0000256" key="5">
    <source>
        <dbReference type="ARBA" id="ARBA00022833"/>
    </source>
</evidence>
<dbReference type="GO" id="GO:0003677">
    <property type="term" value="F:DNA binding"/>
    <property type="evidence" value="ECO:0007669"/>
    <property type="project" value="UniProtKB-KW"/>
</dbReference>
<dbReference type="InterPro" id="IPR013826">
    <property type="entry name" value="Topo_IA_cen_sub3"/>
</dbReference>
<evidence type="ECO:0000256" key="8">
    <source>
        <dbReference type="ARBA" id="ARBA00023125"/>
    </source>
</evidence>
<feature type="region of interest" description="Interaction with DNA" evidence="10">
    <location>
        <begin position="163"/>
        <end position="168"/>
    </location>
</feature>
<organism evidence="14 15">
    <name type="scientific">Anaerobutyricum hallii</name>
    <dbReference type="NCBI Taxonomy" id="39488"/>
    <lineage>
        <taxon>Bacteria</taxon>
        <taxon>Bacillati</taxon>
        <taxon>Bacillota</taxon>
        <taxon>Clostridia</taxon>
        <taxon>Lachnospirales</taxon>
        <taxon>Lachnospiraceae</taxon>
        <taxon>Anaerobutyricum</taxon>
    </lineage>
</organism>
<dbReference type="HAMAP" id="MF_00952">
    <property type="entry name" value="Topoisom_1_prok"/>
    <property type="match status" value="1"/>
</dbReference>
<evidence type="ECO:0000256" key="1">
    <source>
        <dbReference type="ARBA" id="ARBA00000213"/>
    </source>
</evidence>
<dbReference type="AlphaFoldDB" id="A0A414B273"/>
<evidence type="ECO:0000256" key="6">
    <source>
        <dbReference type="ARBA" id="ARBA00022842"/>
    </source>
</evidence>
<dbReference type="InterPro" id="IPR028612">
    <property type="entry name" value="Topoisom_1_IA"/>
</dbReference>
<dbReference type="PANTHER" id="PTHR42785">
    <property type="entry name" value="DNA TOPOISOMERASE, TYPE IA, CORE"/>
    <property type="match status" value="1"/>
</dbReference>
<keyword evidence="7 10" id="KW-0799">Topoisomerase</keyword>
<feature type="site" description="Interaction with DNA" evidence="10">
    <location>
        <position position="491"/>
    </location>
</feature>
<gene>
    <name evidence="10" type="primary">topA</name>
    <name evidence="14" type="ORF">DW833_14185</name>
</gene>
<dbReference type="InterPro" id="IPR023405">
    <property type="entry name" value="Topo_IA_core_domain"/>
</dbReference>
<dbReference type="InterPro" id="IPR003601">
    <property type="entry name" value="Topo_IA_2"/>
</dbReference>
<dbReference type="InterPro" id="IPR023406">
    <property type="entry name" value="Topo_IA_AS"/>
</dbReference>
<evidence type="ECO:0000259" key="13">
    <source>
        <dbReference type="PROSITE" id="PS52039"/>
    </source>
</evidence>
<dbReference type="SUPFAM" id="SSF56712">
    <property type="entry name" value="Prokaryotic type I DNA topoisomerase"/>
    <property type="match status" value="1"/>
</dbReference>
<dbReference type="InterPro" id="IPR013498">
    <property type="entry name" value="Topo_IA_Znf"/>
</dbReference>
<feature type="domain" description="Topo IA-type catalytic" evidence="13">
    <location>
        <begin position="129"/>
        <end position="559"/>
    </location>
</feature>
<comment type="subunit">
    <text evidence="10">Monomer.</text>
</comment>
<feature type="domain" description="Toprim" evidence="12">
    <location>
        <begin position="3"/>
        <end position="113"/>
    </location>
</feature>
<evidence type="ECO:0000256" key="11">
    <source>
        <dbReference type="SAM" id="Coils"/>
    </source>
</evidence>
<dbReference type="InterPro" id="IPR005733">
    <property type="entry name" value="TopoI_bac-type"/>
</dbReference>
<dbReference type="SMART" id="SM00437">
    <property type="entry name" value="TOP1Ac"/>
    <property type="match status" value="1"/>
</dbReference>
<dbReference type="PROSITE" id="PS52039">
    <property type="entry name" value="TOPO_IA_2"/>
    <property type="match status" value="1"/>
</dbReference>
<keyword evidence="5" id="KW-0862">Zinc</keyword>
<keyword evidence="9 10" id="KW-0413">Isomerase</keyword>
<evidence type="ECO:0000256" key="9">
    <source>
        <dbReference type="ARBA" id="ARBA00023235"/>
    </source>
</evidence>
<feature type="site" description="Interaction with DNA" evidence="10">
    <location>
        <position position="302"/>
    </location>
</feature>
<evidence type="ECO:0000256" key="10">
    <source>
        <dbReference type="HAMAP-Rule" id="MF_00952"/>
    </source>
</evidence>
<protein>
    <recommendedName>
        <fullName evidence="10">DNA topoisomerase 1</fullName>
        <ecNumber evidence="10">5.6.2.1</ecNumber>
    </recommendedName>
    <alternativeName>
        <fullName evidence="10">DNA topoisomerase I</fullName>
    </alternativeName>
</protein>
<dbReference type="Gene3D" id="1.10.460.10">
    <property type="entry name" value="Topoisomerase I, domain 2"/>
    <property type="match status" value="1"/>
</dbReference>
<dbReference type="InterPro" id="IPR013825">
    <property type="entry name" value="Topo_IA_cen_sub2"/>
</dbReference>
<dbReference type="GO" id="GO:0008270">
    <property type="term" value="F:zinc ion binding"/>
    <property type="evidence" value="ECO:0007669"/>
    <property type="project" value="UniProtKB-KW"/>
</dbReference>
<dbReference type="EMBL" id="QSID01000020">
    <property type="protein sequence ID" value="RHC60657.1"/>
    <property type="molecule type" value="Genomic_DNA"/>
</dbReference>
<feature type="active site" description="O-(5'-phospho-DNA)-tyrosine intermediate" evidence="10">
    <location>
        <position position="300"/>
    </location>
</feature>
<dbReference type="NCBIfam" id="TIGR01051">
    <property type="entry name" value="topA_bact"/>
    <property type="match status" value="1"/>
</dbReference>
<dbReference type="PROSITE" id="PS50880">
    <property type="entry name" value="TOPRIM"/>
    <property type="match status" value="1"/>
</dbReference>
<dbReference type="GO" id="GO:0005694">
    <property type="term" value="C:chromosome"/>
    <property type="evidence" value="ECO:0007669"/>
    <property type="project" value="InterPro"/>
</dbReference>
<dbReference type="InterPro" id="IPR006171">
    <property type="entry name" value="TOPRIM_dom"/>
</dbReference>
<evidence type="ECO:0000256" key="2">
    <source>
        <dbReference type="ARBA" id="ARBA00009446"/>
    </source>
</evidence>
<dbReference type="InterPro" id="IPR034149">
    <property type="entry name" value="TOPRIM_TopoI"/>
</dbReference>
<comment type="similarity">
    <text evidence="2 10">Belongs to the type IA topoisomerase family.</text>
</comment>
<keyword evidence="3" id="KW-0479">Metal-binding</keyword>
<dbReference type="PANTHER" id="PTHR42785:SF1">
    <property type="entry name" value="DNA TOPOISOMERASE"/>
    <property type="match status" value="1"/>
</dbReference>
<comment type="catalytic activity">
    <reaction evidence="1 10">
        <text>ATP-independent breakage of single-stranded DNA, followed by passage and rejoining.</text>
        <dbReference type="EC" id="5.6.2.1"/>
    </reaction>
</comment>
<feature type="coiled-coil region" evidence="11">
    <location>
        <begin position="552"/>
        <end position="579"/>
    </location>
</feature>
<dbReference type="InterPro" id="IPR013497">
    <property type="entry name" value="Topo_IA_cen"/>
</dbReference>
<dbReference type="SMART" id="SM00436">
    <property type="entry name" value="TOP1Bc"/>
    <property type="match status" value="1"/>
</dbReference>
<keyword evidence="15" id="KW-1185">Reference proteome</keyword>
<keyword evidence="6" id="KW-0460">Magnesium</keyword>
<proteinExistence type="inferred from homology"/>
<accession>A0A414B273</accession>
<evidence type="ECO:0000259" key="12">
    <source>
        <dbReference type="PROSITE" id="PS50880"/>
    </source>
</evidence>
<keyword evidence="8 10" id="KW-0238">DNA-binding</keyword>
<dbReference type="SMART" id="SM00493">
    <property type="entry name" value="TOPRIM"/>
    <property type="match status" value="1"/>
</dbReference>
<keyword evidence="11" id="KW-0175">Coiled coil</keyword>
<dbReference type="Gene3D" id="3.40.50.140">
    <property type="match status" value="1"/>
</dbReference>
<dbReference type="PRINTS" id="PR00417">
    <property type="entry name" value="PRTPISMRASEI"/>
</dbReference>
<dbReference type="InterPro" id="IPR003602">
    <property type="entry name" value="Topo_IA_DNA-bd_dom"/>
</dbReference>
<evidence type="ECO:0000256" key="7">
    <source>
        <dbReference type="ARBA" id="ARBA00023029"/>
    </source>
</evidence>
<comment type="caution">
    <text evidence="14">The sequence shown here is derived from an EMBL/GenBank/DDBJ whole genome shotgun (WGS) entry which is preliminary data.</text>
</comment>
<dbReference type="Pfam" id="PF01396">
    <property type="entry name" value="Zn_ribbon_Top1"/>
    <property type="match status" value="2"/>
</dbReference>
<reference evidence="14 15" key="1">
    <citation type="submission" date="2018-08" db="EMBL/GenBank/DDBJ databases">
        <title>A genome reference for cultivated species of the human gut microbiota.</title>
        <authorList>
            <person name="Zou Y."/>
            <person name="Xue W."/>
            <person name="Luo G."/>
        </authorList>
    </citation>
    <scope>NUCLEOTIDE SEQUENCE [LARGE SCALE GENOMIC DNA]</scope>
    <source>
        <strain evidence="14 15">AM34-3LB</strain>
    </source>
</reference>
<dbReference type="SUPFAM" id="SSF57783">
    <property type="entry name" value="Zinc beta-ribbon"/>
    <property type="match status" value="1"/>
</dbReference>
<dbReference type="RefSeq" id="WP_118381647.1">
    <property type="nucleotide sequence ID" value="NZ_CABJFJ010000020.1"/>
</dbReference>
<dbReference type="EC" id="5.6.2.1" evidence="10"/>
<dbReference type="Proteomes" id="UP000284621">
    <property type="component" value="Unassembled WGS sequence"/>
</dbReference>
<dbReference type="InterPro" id="IPR000380">
    <property type="entry name" value="Topo_IA"/>
</dbReference>
<comment type="function">
    <text evidence="10">Releases the supercoiling and torsional tension of DNA, which is introduced during the DNA replication and transcription, by transiently cleaving and rejoining one strand of the DNA duplex. Introduces a single-strand break via transesterification at a target site in duplex DNA. The scissile phosphodiester is attacked by the catalytic tyrosine of the enzyme, resulting in the formation of a DNA-(5'-phosphotyrosyl)-enzyme intermediate and the expulsion of a 3'-OH DNA strand. The free DNA strand then undergoes passage around the unbroken strand, thus removing DNA supercoils. Finally, in the religation step, the DNA 3'-OH attacks the covalent intermediate to expel the active-site tyrosine and restore the DNA phosphodiester backbone.</text>
</comment>
<dbReference type="Pfam" id="PF01751">
    <property type="entry name" value="Toprim"/>
    <property type="match status" value="1"/>
</dbReference>
<dbReference type="Pfam" id="PF01131">
    <property type="entry name" value="Topoisom_bac"/>
    <property type="match status" value="1"/>
</dbReference>
<name>A0A414B273_9FIRM</name>
<feature type="site" description="Interaction with DNA" evidence="10">
    <location>
        <position position="148"/>
    </location>
</feature>
<dbReference type="Gene3D" id="1.10.290.10">
    <property type="entry name" value="Topoisomerase I, domain 4"/>
    <property type="match status" value="1"/>
</dbReference>
<dbReference type="GO" id="GO:0003917">
    <property type="term" value="F:DNA topoisomerase type I (single strand cut, ATP-independent) activity"/>
    <property type="evidence" value="ECO:0007669"/>
    <property type="project" value="UniProtKB-UniRule"/>
</dbReference>
<dbReference type="GO" id="GO:0006265">
    <property type="term" value="P:DNA topological change"/>
    <property type="evidence" value="ECO:0007669"/>
    <property type="project" value="UniProtKB-UniRule"/>
</dbReference>
<dbReference type="CDD" id="cd00186">
    <property type="entry name" value="TOP1Ac"/>
    <property type="match status" value="1"/>
</dbReference>
<feature type="site" description="Interaction with DNA" evidence="10">
    <location>
        <position position="140"/>
    </location>
</feature>
<feature type="site" description="Interaction with DNA" evidence="10">
    <location>
        <position position="139"/>
    </location>
</feature>
<evidence type="ECO:0000256" key="4">
    <source>
        <dbReference type="ARBA" id="ARBA00022771"/>
    </source>
</evidence>